<evidence type="ECO:0000313" key="3">
    <source>
        <dbReference type="Proteomes" id="UP000054018"/>
    </source>
</evidence>
<protein>
    <submittedName>
        <fullName evidence="2">Unplaced genomic scaffold scaffold_58, whole genome shotgun sequence</fullName>
    </submittedName>
</protein>
<feature type="region of interest" description="Disordered" evidence="1">
    <location>
        <begin position="210"/>
        <end position="237"/>
    </location>
</feature>
<accession>A0A0C9ZI28</accession>
<name>A0A0C9ZI28_9AGAM</name>
<proteinExistence type="predicted"/>
<feature type="region of interest" description="Disordered" evidence="1">
    <location>
        <begin position="1"/>
        <end position="30"/>
    </location>
</feature>
<reference evidence="2 3" key="1">
    <citation type="submission" date="2014-04" db="EMBL/GenBank/DDBJ databases">
        <authorList>
            <consortium name="DOE Joint Genome Institute"/>
            <person name="Kuo A."/>
            <person name="Kohler A."/>
            <person name="Costa M.D."/>
            <person name="Nagy L.G."/>
            <person name="Floudas D."/>
            <person name="Copeland A."/>
            <person name="Barry K.W."/>
            <person name="Cichocki N."/>
            <person name="Veneault-Fourrey C."/>
            <person name="LaButti K."/>
            <person name="Lindquist E.A."/>
            <person name="Lipzen A."/>
            <person name="Lundell T."/>
            <person name="Morin E."/>
            <person name="Murat C."/>
            <person name="Sun H."/>
            <person name="Tunlid A."/>
            <person name="Henrissat B."/>
            <person name="Grigoriev I.V."/>
            <person name="Hibbett D.S."/>
            <person name="Martin F."/>
            <person name="Nordberg H.P."/>
            <person name="Cantor M.N."/>
            <person name="Hua S.X."/>
        </authorList>
    </citation>
    <scope>NUCLEOTIDE SEQUENCE [LARGE SCALE GENOMIC DNA]</scope>
    <source>
        <strain evidence="2 3">441</strain>
    </source>
</reference>
<dbReference type="AlphaFoldDB" id="A0A0C9ZI28"/>
<feature type="region of interest" description="Disordered" evidence="1">
    <location>
        <begin position="79"/>
        <end position="100"/>
    </location>
</feature>
<dbReference type="EMBL" id="KN833742">
    <property type="protein sequence ID" value="KIK22162.1"/>
    <property type="molecule type" value="Genomic_DNA"/>
</dbReference>
<organism evidence="2 3">
    <name type="scientific">Pisolithus microcarpus 441</name>
    <dbReference type="NCBI Taxonomy" id="765257"/>
    <lineage>
        <taxon>Eukaryota</taxon>
        <taxon>Fungi</taxon>
        <taxon>Dikarya</taxon>
        <taxon>Basidiomycota</taxon>
        <taxon>Agaricomycotina</taxon>
        <taxon>Agaricomycetes</taxon>
        <taxon>Agaricomycetidae</taxon>
        <taxon>Boletales</taxon>
        <taxon>Sclerodermatineae</taxon>
        <taxon>Pisolithaceae</taxon>
        <taxon>Pisolithus</taxon>
    </lineage>
</organism>
<dbReference type="OrthoDB" id="3253416at2759"/>
<gene>
    <name evidence="2" type="ORF">PISMIDRAFT_11762</name>
</gene>
<feature type="compositionally biased region" description="Polar residues" evidence="1">
    <location>
        <begin position="1"/>
        <end position="16"/>
    </location>
</feature>
<sequence>MSWANSVTSTVLQTDQNSNNSSMLASAAHPSGFTEAVEEWSPVKGMNTNSKGRSDDSFAHAAALRAPIFRLATGHSISQEIPATSTPPPTGHTDDSFTSSTISYPSVSAKVMQKQSSRKDANANLKGCTDDLLIPSTLPRAPVFKLVTGHIASRVQSSPSGQPSQASVCREGLVFASQSIKDNVAGSPVRHERSKAIPLDNVPCAPTSLPTPQSQGKFVAASGPKRQAGSKHHHGKLQADPAPMHVSIHMHENGVMVTNNFYLMTLDPLTTSNGQQDARTEHITANIHKIIQGGYIHPMTVNEIWKCIYQLSGYEPSSWRAVLAKCGVKEMYWPQLLQVMKTASHERQKVDSFKQSPGSSYKGVFPIAKLHEANAGREVGQRLRLTDFIAQNRQELLAAYSLLTIDQKQAYNNAIVAAHTAAVPTARLNPKSVSQVVSLAFSKMDQQWMGLCVQTGLEGFYIAVHGTVEDLSEPKVFFTEKAEKFVRNVLGIEPHHLALRPESWVISGIDVPVVPKHQQPLNKLVKYILTTNGIKGNSQMNYINYKKQIVEKLGVALRGWPIPGRVCNPSKVKRTELEKLLDALKEEKCKWVRLTPQELATRIADNKHENIT</sequence>
<evidence type="ECO:0000256" key="1">
    <source>
        <dbReference type="SAM" id="MobiDB-lite"/>
    </source>
</evidence>
<dbReference type="HOGENOM" id="CLU_446256_0_0_1"/>
<reference evidence="3" key="2">
    <citation type="submission" date="2015-01" db="EMBL/GenBank/DDBJ databases">
        <title>Evolutionary Origins and Diversification of the Mycorrhizal Mutualists.</title>
        <authorList>
            <consortium name="DOE Joint Genome Institute"/>
            <consortium name="Mycorrhizal Genomics Consortium"/>
            <person name="Kohler A."/>
            <person name="Kuo A."/>
            <person name="Nagy L.G."/>
            <person name="Floudas D."/>
            <person name="Copeland A."/>
            <person name="Barry K.W."/>
            <person name="Cichocki N."/>
            <person name="Veneault-Fourrey C."/>
            <person name="LaButti K."/>
            <person name="Lindquist E.A."/>
            <person name="Lipzen A."/>
            <person name="Lundell T."/>
            <person name="Morin E."/>
            <person name="Murat C."/>
            <person name="Riley R."/>
            <person name="Ohm R."/>
            <person name="Sun H."/>
            <person name="Tunlid A."/>
            <person name="Henrissat B."/>
            <person name="Grigoriev I.V."/>
            <person name="Hibbett D.S."/>
            <person name="Martin F."/>
        </authorList>
    </citation>
    <scope>NUCLEOTIDE SEQUENCE [LARGE SCALE GENOMIC DNA]</scope>
    <source>
        <strain evidence="3">441</strain>
    </source>
</reference>
<evidence type="ECO:0000313" key="2">
    <source>
        <dbReference type="EMBL" id="KIK22162.1"/>
    </source>
</evidence>
<keyword evidence="3" id="KW-1185">Reference proteome</keyword>
<dbReference type="Proteomes" id="UP000054018">
    <property type="component" value="Unassembled WGS sequence"/>
</dbReference>